<dbReference type="Gene3D" id="3.40.50.1260">
    <property type="entry name" value="Phosphoglycerate kinase, N-terminal domain"/>
    <property type="match status" value="1"/>
</dbReference>
<dbReference type="GO" id="GO:0004618">
    <property type="term" value="F:phosphoglycerate kinase activity"/>
    <property type="evidence" value="ECO:0007669"/>
    <property type="project" value="UniProtKB-EC"/>
</dbReference>
<sequence length="61" mass="6351">MAECEGFTLVGGGHLGGLASMMDVDWRMGHVSTGGGAMLTLLAGGRMPVVDALERAKRRYG</sequence>
<dbReference type="GO" id="GO:0006096">
    <property type="term" value="P:glycolytic process"/>
    <property type="evidence" value="ECO:0007669"/>
    <property type="project" value="InterPro"/>
</dbReference>
<keyword evidence="2" id="KW-0808">Transferase</keyword>
<keyword evidence="3" id="KW-0547">Nucleotide-binding</keyword>
<dbReference type="AlphaFoldDB" id="X1UWB7"/>
<name>X1UWB7_9ZZZZ</name>
<dbReference type="InterPro" id="IPR036043">
    <property type="entry name" value="Phosphoglycerate_kinase_sf"/>
</dbReference>
<organism evidence="6">
    <name type="scientific">marine sediment metagenome</name>
    <dbReference type="NCBI Taxonomy" id="412755"/>
    <lineage>
        <taxon>unclassified sequences</taxon>
        <taxon>metagenomes</taxon>
        <taxon>ecological metagenomes</taxon>
    </lineage>
</organism>
<proteinExistence type="predicted"/>
<evidence type="ECO:0000256" key="3">
    <source>
        <dbReference type="ARBA" id="ARBA00022741"/>
    </source>
</evidence>
<evidence type="ECO:0000256" key="4">
    <source>
        <dbReference type="ARBA" id="ARBA00022777"/>
    </source>
</evidence>
<evidence type="ECO:0000256" key="1">
    <source>
        <dbReference type="ARBA" id="ARBA00013061"/>
    </source>
</evidence>
<keyword evidence="4" id="KW-0418">Kinase</keyword>
<dbReference type="InterPro" id="IPR015824">
    <property type="entry name" value="Phosphoglycerate_kinase_N"/>
</dbReference>
<keyword evidence="5" id="KW-0067">ATP-binding</keyword>
<gene>
    <name evidence="6" type="ORF">S12H4_57213</name>
</gene>
<protein>
    <recommendedName>
        <fullName evidence="1">phosphoglycerate kinase</fullName>
        <ecNumber evidence="1">2.7.2.3</ecNumber>
    </recommendedName>
</protein>
<dbReference type="GO" id="GO:0005524">
    <property type="term" value="F:ATP binding"/>
    <property type="evidence" value="ECO:0007669"/>
    <property type="project" value="UniProtKB-KW"/>
</dbReference>
<dbReference type="EC" id="2.7.2.3" evidence="1"/>
<dbReference type="PRINTS" id="PR00477">
    <property type="entry name" value="PHGLYCKINASE"/>
</dbReference>
<accession>X1UWB7</accession>
<evidence type="ECO:0000256" key="2">
    <source>
        <dbReference type="ARBA" id="ARBA00022679"/>
    </source>
</evidence>
<dbReference type="EMBL" id="BARW01036961">
    <property type="protein sequence ID" value="GAJ21764.1"/>
    <property type="molecule type" value="Genomic_DNA"/>
</dbReference>
<evidence type="ECO:0000313" key="6">
    <source>
        <dbReference type="EMBL" id="GAJ21764.1"/>
    </source>
</evidence>
<comment type="caution">
    <text evidence="6">The sequence shown here is derived from an EMBL/GenBank/DDBJ whole genome shotgun (WGS) entry which is preliminary data.</text>
</comment>
<reference evidence="6" key="1">
    <citation type="journal article" date="2014" name="Front. Microbiol.">
        <title>High frequency of phylogenetically diverse reductive dehalogenase-homologous genes in deep subseafloor sedimentary metagenomes.</title>
        <authorList>
            <person name="Kawai M."/>
            <person name="Futagami T."/>
            <person name="Toyoda A."/>
            <person name="Takaki Y."/>
            <person name="Nishi S."/>
            <person name="Hori S."/>
            <person name="Arai W."/>
            <person name="Tsubouchi T."/>
            <person name="Morono Y."/>
            <person name="Uchiyama I."/>
            <person name="Ito T."/>
            <person name="Fujiyama A."/>
            <person name="Inagaki F."/>
            <person name="Takami H."/>
        </authorList>
    </citation>
    <scope>NUCLEOTIDE SEQUENCE</scope>
    <source>
        <strain evidence="6">Expedition CK06-06</strain>
    </source>
</reference>
<dbReference type="Pfam" id="PF00162">
    <property type="entry name" value="PGK"/>
    <property type="match status" value="1"/>
</dbReference>
<evidence type="ECO:0000256" key="5">
    <source>
        <dbReference type="ARBA" id="ARBA00022840"/>
    </source>
</evidence>
<dbReference type="InterPro" id="IPR001576">
    <property type="entry name" value="Phosphoglycerate_kinase"/>
</dbReference>
<dbReference type="SUPFAM" id="SSF53748">
    <property type="entry name" value="Phosphoglycerate kinase"/>
    <property type="match status" value="1"/>
</dbReference>